<evidence type="ECO:0000256" key="1">
    <source>
        <dbReference type="SAM" id="MobiDB-lite"/>
    </source>
</evidence>
<feature type="region of interest" description="Disordered" evidence="1">
    <location>
        <begin position="90"/>
        <end position="143"/>
    </location>
</feature>
<dbReference type="AlphaFoldDB" id="G3IAU5"/>
<evidence type="ECO:0000313" key="3">
    <source>
        <dbReference type="Proteomes" id="UP000001075"/>
    </source>
</evidence>
<reference evidence="3" key="1">
    <citation type="journal article" date="2011" name="Nat. Biotechnol.">
        <title>The genomic sequence of the Chinese hamster ovary (CHO)-K1 cell line.</title>
        <authorList>
            <person name="Xu X."/>
            <person name="Nagarajan H."/>
            <person name="Lewis N.E."/>
            <person name="Pan S."/>
            <person name="Cai Z."/>
            <person name="Liu X."/>
            <person name="Chen W."/>
            <person name="Xie M."/>
            <person name="Wang W."/>
            <person name="Hammond S."/>
            <person name="Andersen M.R."/>
            <person name="Neff N."/>
            <person name="Passarelli B."/>
            <person name="Koh W."/>
            <person name="Fan H.C."/>
            <person name="Wang J."/>
            <person name="Gui Y."/>
            <person name="Lee K.H."/>
            <person name="Betenbaugh M.J."/>
            <person name="Quake S.R."/>
            <person name="Famili I."/>
            <person name="Palsson B.O."/>
            <person name="Wang J."/>
        </authorList>
    </citation>
    <scope>NUCLEOTIDE SEQUENCE [LARGE SCALE GENOMIC DNA]</scope>
    <source>
        <strain evidence="3">CHO K1 cell line</strain>
    </source>
</reference>
<protein>
    <submittedName>
        <fullName evidence="2">Uncharacterized protein</fullName>
    </submittedName>
</protein>
<evidence type="ECO:0000313" key="2">
    <source>
        <dbReference type="EMBL" id="EGW06604.1"/>
    </source>
</evidence>
<gene>
    <name evidence="2" type="ORF">I79_020727</name>
</gene>
<feature type="compositionally biased region" description="Low complexity" evidence="1">
    <location>
        <begin position="101"/>
        <end position="119"/>
    </location>
</feature>
<proteinExistence type="predicted"/>
<sequence>MIAQHAVHNIPKSLLKSLPTIQAVHTDTGPSNWNLKRAKWIGNTKSAQICCVLGGMVGEHTSGLWPQLSSGRATLTPPPGRRRLLRLRFRPPGHRRRRHSASGLLPAGPGPAPLHLDPLSGRQSPVSCIDPEAAFGGPPNNNT</sequence>
<accession>G3IAU5</accession>
<dbReference type="InParanoid" id="G3IAU5"/>
<dbReference type="EMBL" id="JH001758">
    <property type="protein sequence ID" value="EGW06604.1"/>
    <property type="molecule type" value="Genomic_DNA"/>
</dbReference>
<organism evidence="2 3">
    <name type="scientific">Cricetulus griseus</name>
    <name type="common">Chinese hamster</name>
    <name type="synonym">Cricetulus barabensis griseus</name>
    <dbReference type="NCBI Taxonomy" id="10029"/>
    <lineage>
        <taxon>Eukaryota</taxon>
        <taxon>Metazoa</taxon>
        <taxon>Chordata</taxon>
        <taxon>Craniata</taxon>
        <taxon>Vertebrata</taxon>
        <taxon>Euteleostomi</taxon>
        <taxon>Mammalia</taxon>
        <taxon>Eutheria</taxon>
        <taxon>Euarchontoglires</taxon>
        <taxon>Glires</taxon>
        <taxon>Rodentia</taxon>
        <taxon>Myomorpha</taxon>
        <taxon>Muroidea</taxon>
        <taxon>Cricetidae</taxon>
        <taxon>Cricetinae</taxon>
        <taxon>Cricetulus</taxon>
    </lineage>
</organism>
<dbReference type="Proteomes" id="UP000001075">
    <property type="component" value="Unassembled WGS sequence"/>
</dbReference>
<feature type="compositionally biased region" description="Basic residues" evidence="1">
    <location>
        <begin position="90"/>
        <end position="100"/>
    </location>
</feature>
<name>G3IAU5_CRIGR</name>